<feature type="compositionally biased region" description="Basic and acidic residues" evidence="1">
    <location>
        <begin position="35"/>
        <end position="51"/>
    </location>
</feature>
<accession>A0A368GHF3</accession>
<feature type="compositionally biased region" description="Basic and acidic residues" evidence="1">
    <location>
        <begin position="1"/>
        <end position="10"/>
    </location>
</feature>
<sequence length="51" mass="5822">MMPRKREEQVLKQPAAKDQPEKKEVQSSAAIAKSPAEEFREKHSNVEFKPG</sequence>
<keyword evidence="3" id="KW-1185">Reference proteome</keyword>
<evidence type="ECO:0000256" key="1">
    <source>
        <dbReference type="SAM" id="MobiDB-lite"/>
    </source>
</evidence>
<gene>
    <name evidence="2" type="ORF">ANCCAN_11734</name>
</gene>
<evidence type="ECO:0000313" key="3">
    <source>
        <dbReference type="Proteomes" id="UP000252519"/>
    </source>
</evidence>
<dbReference type="Proteomes" id="UP000252519">
    <property type="component" value="Unassembled WGS sequence"/>
</dbReference>
<feature type="region of interest" description="Disordered" evidence="1">
    <location>
        <begin position="1"/>
        <end position="51"/>
    </location>
</feature>
<dbReference type="AlphaFoldDB" id="A0A368GHF3"/>
<evidence type="ECO:0000313" key="2">
    <source>
        <dbReference type="EMBL" id="RCN42287.1"/>
    </source>
</evidence>
<dbReference type="EMBL" id="JOJR01000201">
    <property type="protein sequence ID" value="RCN42287.1"/>
    <property type="molecule type" value="Genomic_DNA"/>
</dbReference>
<organism evidence="2 3">
    <name type="scientific">Ancylostoma caninum</name>
    <name type="common">Dog hookworm</name>
    <dbReference type="NCBI Taxonomy" id="29170"/>
    <lineage>
        <taxon>Eukaryota</taxon>
        <taxon>Metazoa</taxon>
        <taxon>Ecdysozoa</taxon>
        <taxon>Nematoda</taxon>
        <taxon>Chromadorea</taxon>
        <taxon>Rhabditida</taxon>
        <taxon>Rhabditina</taxon>
        <taxon>Rhabditomorpha</taxon>
        <taxon>Strongyloidea</taxon>
        <taxon>Ancylostomatidae</taxon>
        <taxon>Ancylostomatinae</taxon>
        <taxon>Ancylostoma</taxon>
    </lineage>
</organism>
<name>A0A368GHF3_ANCCA</name>
<protein>
    <submittedName>
        <fullName evidence="2">Uncharacterized protein</fullName>
    </submittedName>
</protein>
<reference evidence="2 3" key="1">
    <citation type="submission" date="2014-10" db="EMBL/GenBank/DDBJ databases">
        <title>Draft genome of the hookworm Ancylostoma caninum.</title>
        <authorList>
            <person name="Mitreva M."/>
        </authorList>
    </citation>
    <scope>NUCLEOTIDE SEQUENCE [LARGE SCALE GENOMIC DNA]</scope>
    <source>
        <strain evidence="2 3">Baltimore</strain>
    </source>
</reference>
<proteinExistence type="predicted"/>
<comment type="caution">
    <text evidence="2">The sequence shown here is derived from an EMBL/GenBank/DDBJ whole genome shotgun (WGS) entry which is preliminary data.</text>
</comment>